<comment type="caution">
    <text evidence="2">The sequence shown here is derived from an EMBL/GenBank/DDBJ whole genome shotgun (WGS) entry which is preliminary data.</text>
</comment>
<dbReference type="InterPro" id="IPR021109">
    <property type="entry name" value="Peptidase_aspartic_dom_sf"/>
</dbReference>
<dbReference type="OrthoDB" id="2430077at2759"/>
<reference evidence="2 3" key="1">
    <citation type="submission" date="2018-08" db="EMBL/GenBank/DDBJ databases">
        <title>Genome and evolution of the arbuscular mycorrhizal fungus Diversispora epigaea (formerly Glomus versiforme) and its bacterial endosymbionts.</title>
        <authorList>
            <person name="Sun X."/>
            <person name="Fei Z."/>
            <person name="Harrison M."/>
        </authorList>
    </citation>
    <scope>NUCLEOTIDE SEQUENCE [LARGE SCALE GENOMIC DNA]</scope>
    <source>
        <strain evidence="2 3">IT104</strain>
    </source>
</reference>
<gene>
    <name evidence="2" type="ORF">Glove_202g98</name>
</gene>
<keyword evidence="3" id="KW-1185">Reference proteome</keyword>
<feature type="compositionally biased region" description="Acidic residues" evidence="1">
    <location>
        <begin position="160"/>
        <end position="172"/>
    </location>
</feature>
<dbReference type="Proteomes" id="UP000266861">
    <property type="component" value="Unassembled WGS sequence"/>
</dbReference>
<evidence type="ECO:0000313" key="2">
    <source>
        <dbReference type="EMBL" id="RHZ76186.1"/>
    </source>
</evidence>
<feature type="region of interest" description="Disordered" evidence="1">
    <location>
        <begin position="141"/>
        <end position="172"/>
    </location>
</feature>
<proteinExistence type="predicted"/>
<feature type="compositionally biased region" description="Low complexity" evidence="1">
    <location>
        <begin position="150"/>
        <end position="159"/>
    </location>
</feature>
<name>A0A397IR05_9GLOM</name>
<dbReference type="EMBL" id="PQFF01000189">
    <property type="protein sequence ID" value="RHZ76186.1"/>
    <property type="molecule type" value="Genomic_DNA"/>
</dbReference>
<dbReference type="Pfam" id="PF13975">
    <property type="entry name" value="gag-asp_proteas"/>
    <property type="match status" value="1"/>
</dbReference>
<accession>A0A397IR05</accession>
<evidence type="ECO:0000313" key="3">
    <source>
        <dbReference type="Proteomes" id="UP000266861"/>
    </source>
</evidence>
<dbReference type="AlphaFoldDB" id="A0A397IR05"/>
<dbReference type="Gene3D" id="2.40.70.10">
    <property type="entry name" value="Acid Proteases"/>
    <property type="match status" value="1"/>
</dbReference>
<dbReference type="SUPFAM" id="SSF50630">
    <property type="entry name" value="Acid proteases"/>
    <property type="match status" value="1"/>
</dbReference>
<sequence length="172" mass="19884">MTEDNNNSRDRSKNMYYDTSPTIEINYDEELANLTQRRLKSHVVNINGKNIESTLDSGANWSTITKEFAKKLELEINRDDHEFLNTINTISSIIRQVSNKKIQISFCKLLEIVKPEIRLEVIDLVANPDISRKKRTPCKAKRKKKIFNDTTSEFPSTTESEQDSESDIEISE</sequence>
<organism evidence="2 3">
    <name type="scientific">Diversispora epigaea</name>
    <dbReference type="NCBI Taxonomy" id="1348612"/>
    <lineage>
        <taxon>Eukaryota</taxon>
        <taxon>Fungi</taxon>
        <taxon>Fungi incertae sedis</taxon>
        <taxon>Mucoromycota</taxon>
        <taxon>Glomeromycotina</taxon>
        <taxon>Glomeromycetes</taxon>
        <taxon>Diversisporales</taxon>
        <taxon>Diversisporaceae</taxon>
        <taxon>Diversispora</taxon>
    </lineage>
</organism>
<evidence type="ECO:0000256" key="1">
    <source>
        <dbReference type="SAM" id="MobiDB-lite"/>
    </source>
</evidence>
<protein>
    <submittedName>
        <fullName evidence="2">Uncharacterized protein</fullName>
    </submittedName>
</protein>